<dbReference type="Pfam" id="PF13377">
    <property type="entry name" value="Peripla_BP_3"/>
    <property type="match status" value="1"/>
</dbReference>
<evidence type="ECO:0000259" key="5">
    <source>
        <dbReference type="PROSITE" id="PS50932"/>
    </source>
</evidence>
<dbReference type="Gene3D" id="3.40.50.2300">
    <property type="match status" value="2"/>
</dbReference>
<dbReference type="EMBL" id="CP130319">
    <property type="protein sequence ID" value="WNR45260.1"/>
    <property type="molecule type" value="Genomic_DNA"/>
</dbReference>
<dbReference type="InterPro" id="IPR046335">
    <property type="entry name" value="LacI/GalR-like_sensor"/>
</dbReference>
<reference evidence="6" key="1">
    <citation type="submission" date="2022-02" db="EMBL/GenBank/DDBJ databases">
        <title>Paenibacillus sp. MBLB1832 Whole Genome Shotgun Sequencing.</title>
        <authorList>
            <person name="Hwang C.Y."/>
            <person name="Cho E.-S."/>
            <person name="Seo M.-J."/>
        </authorList>
    </citation>
    <scope>NUCLEOTIDE SEQUENCE</scope>
    <source>
        <strain evidence="6">MBLB1832</strain>
    </source>
</reference>
<dbReference type="KEGG" id="proo:MJB10_03745"/>
<feature type="domain" description="HTH lacI-type" evidence="5">
    <location>
        <begin position="6"/>
        <end position="64"/>
    </location>
</feature>
<dbReference type="SMART" id="SM00354">
    <property type="entry name" value="HTH_LACI"/>
    <property type="match status" value="1"/>
</dbReference>
<dbReference type="CDD" id="cd06267">
    <property type="entry name" value="PBP1_LacI_sugar_binding-like"/>
    <property type="match status" value="1"/>
</dbReference>
<dbReference type="PROSITE" id="PS50932">
    <property type="entry name" value="HTH_LACI_2"/>
    <property type="match status" value="1"/>
</dbReference>
<keyword evidence="2" id="KW-0805">Transcription regulation</keyword>
<gene>
    <name evidence="6" type="ORF">MJB10_03745</name>
</gene>
<evidence type="ECO:0000313" key="6">
    <source>
        <dbReference type="EMBL" id="WNR45260.1"/>
    </source>
</evidence>
<dbReference type="CDD" id="cd01392">
    <property type="entry name" value="HTH_LacI"/>
    <property type="match status" value="1"/>
</dbReference>
<dbReference type="RefSeq" id="WP_314801857.1">
    <property type="nucleotide sequence ID" value="NZ_CP130319.1"/>
</dbReference>
<proteinExistence type="predicted"/>
<evidence type="ECO:0000256" key="1">
    <source>
        <dbReference type="ARBA" id="ARBA00022491"/>
    </source>
</evidence>
<dbReference type="Pfam" id="PF00356">
    <property type="entry name" value="LacI"/>
    <property type="match status" value="1"/>
</dbReference>
<dbReference type="InterPro" id="IPR010982">
    <property type="entry name" value="Lambda_DNA-bd_dom_sf"/>
</dbReference>
<organism evidence="6 7">
    <name type="scientific">Paenibacillus roseopurpureus</name>
    <dbReference type="NCBI Taxonomy" id="2918901"/>
    <lineage>
        <taxon>Bacteria</taxon>
        <taxon>Bacillati</taxon>
        <taxon>Bacillota</taxon>
        <taxon>Bacilli</taxon>
        <taxon>Bacillales</taxon>
        <taxon>Paenibacillaceae</taxon>
        <taxon>Paenibacillus</taxon>
    </lineage>
</organism>
<protein>
    <submittedName>
        <fullName evidence="6">LacI family DNA-binding transcriptional regulator</fullName>
    </submittedName>
</protein>
<keyword evidence="7" id="KW-1185">Reference proteome</keyword>
<dbReference type="PANTHER" id="PTHR30146">
    <property type="entry name" value="LACI-RELATED TRANSCRIPTIONAL REPRESSOR"/>
    <property type="match status" value="1"/>
</dbReference>
<dbReference type="PANTHER" id="PTHR30146:SF148">
    <property type="entry name" value="HTH-TYPE TRANSCRIPTIONAL REPRESSOR PURR-RELATED"/>
    <property type="match status" value="1"/>
</dbReference>
<dbReference type="SUPFAM" id="SSF53822">
    <property type="entry name" value="Periplasmic binding protein-like I"/>
    <property type="match status" value="1"/>
</dbReference>
<sequence>MRKKQPTQADVAKLAGVSQSTVSIILNPQGKDHLLISDETRERVQAAIQELSYVINPAARTLAGGQNRLIGVCINGSAFPLDQHGFYHPYLVGIEEACIGHDYDMLLFTRSDGGEGARSIYRNGLNHLRIADGSILLGLENKEELARLMKEEYPFVFIGKREVPEGAISYVAADYYTGTKAVLMKMLGMGHRQTAFFYRLYNDATKDRERGYLAALANRTDPGLLHVKRQLTDKEITPAYCREVLDAGVTAILVEEPVMAHAFIEAARLIGRTSPADFSIVALSDNDLAYLPPAILHELVMLKIPKLAMGAAAVQILDQMIAQRHKPQEPVQITIPVTFSEGSTIGPHFVRREI</sequence>
<keyword evidence="3 6" id="KW-0238">DNA-binding</keyword>
<evidence type="ECO:0000256" key="4">
    <source>
        <dbReference type="ARBA" id="ARBA00023163"/>
    </source>
</evidence>
<evidence type="ECO:0000256" key="3">
    <source>
        <dbReference type="ARBA" id="ARBA00023125"/>
    </source>
</evidence>
<dbReference type="GO" id="GO:0000976">
    <property type="term" value="F:transcription cis-regulatory region binding"/>
    <property type="evidence" value="ECO:0007669"/>
    <property type="project" value="TreeGrafter"/>
</dbReference>
<keyword evidence="1" id="KW-0678">Repressor</keyword>
<dbReference type="InterPro" id="IPR028082">
    <property type="entry name" value="Peripla_BP_I"/>
</dbReference>
<accession>A0AA96RL04</accession>
<keyword evidence="4" id="KW-0804">Transcription</keyword>
<dbReference type="GO" id="GO:0003700">
    <property type="term" value="F:DNA-binding transcription factor activity"/>
    <property type="evidence" value="ECO:0007669"/>
    <property type="project" value="TreeGrafter"/>
</dbReference>
<dbReference type="Gene3D" id="1.10.260.40">
    <property type="entry name" value="lambda repressor-like DNA-binding domains"/>
    <property type="match status" value="1"/>
</dbReference>
<dbReference type="SUPFAM" id="SSF47413">
    <property type="entry name" value="lambda repressor-like DNA-binding domains"/>
    <property type="match status" value="1"/>
</dbReference>
<dbReference type="Proteomes" id="UP001304650">
    <property type="component" value="Chromosome"/>
</dbReference>
<evidence type="ECO:0000313" key="7">
    <source>
        <dbReference type="Proteomes" id="UP001304650"/>
    </source>
</evidence>
<dbReference type="InterPro" id="IPR000843">
    <property type="entry name" value="HTH_LacI"/>
</dbReference>
<evidence type="ECO:0000256" key="2">
    <source>
        <dbReference type="ARBA" id="ARBA00023015"/>
    </source>
</evidence>
<name>A0AA96RL04_9BACL</name>
<dbReference type="AlphaFoldDB" id="A0AA96RL04"/>